<dbReference type="SMART" id="SM00881">
    <property type="entry name" value="CoA_binding"/>
    <property type="match status" value="1"/>
</dbReference>
<accession>A0A1V1PFC6</accession>
<dbReference type="SUPFAM" id="SSF52210">
    <property type="entry name" value="Succinyl-CoA synthetase domains"/>
    <property type="match status" value="2"/>
</dbReference>
<evidence type="ECO:0000256" key="3">
    <source>
        <dbReference type="ARBA" id="ARBA00022840"/>
    </source>
</evidence>
<evidence type="ECO:0000256" key="2">
    <source>
        <dbReference type="ARBA" id="ARBA00022741"/>
    </source>
</evidence>
<name>A0A1V1PFC6_9BACT</name>
<gene>
    <name evidence="6" type="ORF">OMM_00920</name>
</gene>
<organism evidence="6 7">
    <name type="scientific">Candidatus Magnetoglobus multicellularis str. Araruama</name>
    <dbReference type="NCBI Taxonomy" id="890399"/>
    <lineage>
        <taxon>Bacteria</taxon>
        <taxon>Pseudomonadati</taxon>
        <taxon>Thermodesulfobacteriota</taxon>
        <taxon>Desulfobacteria</taxon>
        <taxon>Desulfobacterales</taxon>
        <taxon>Desulfobacteraceae</taxon>
        <taxon>Candidatus Magnetoglobus</taxon>
    </lineage>
</organism>
<dbReference type="EMBL" id="ATBP01000056">
    <property type="protein sequence ID" value="ETR73500.1"/>
    <property type="molecule type" value="Genomic_DNA"/>
</dbReference>
<keyword evidence="1" id="KW-0436">Ligase</keyword>
<evidence type="ECO:0000313" key="7">
    <source>
        <dbReference type="Proteomes" id="UP000189670"/>
    </source>
</evidence>
<dbReference type="GO" id="GO:0005524">
    <property type="term" value="F:ATP binding"/>
    <property type="evidence" value="ECO:0007669"/>
    <property type="project" value="UniProtKB-KW"/>
</dbReference>
<feature type="region of interest" description="Disordered" evidence="4">
    <location>
        <begin position="344"/>
        <end position="375"/>
    </location>
</feature>
<feature type="domain" description="CoA-binding" evidence="5">
    <location>
        <begin position="9"/>
        <end position="104"/>
    </location>
</feature>
<dbReference type="Pfam" id="PF13607">
    <property type="entry name" value="Succ_CoA_lig"/>
    <property type="match status" value="1"/>
</dbReference>
<dbReference type="GO" id="GO:0016874">
    <property type="term" value="F:ligase activity"/>
    <property type="evidence" value="ECO:0007669"/>
    <property type="project" value="UniProtKB-KW"/>
</dbReference>
<dbReference type="Gene3D" id="3.40.50.720">
    <property type="entry name" value="NAD(P)-binding Rossmann-like Domain"/>
    <property type="match status" value="1"/>
</dbReference>
<dbReference type="PANTHER" id="PTHR43334:SF2">
    <property type="entry name" value="ACETATE--COA LIGASE [ADP-FORMING]"/>
    <property type="match status" value="1"/>
</dbReference>
<dbReference type="Pfam" id="PF13380">
    <property type="entry name" value="CoA_binding_2"/>
    <property type="match status" value="1"/>
</dbReference>
<sequence>MIHNPLNQILAPQSIAIAGASNNMSKMGTMQFLNIIHSGFKGHIYPIHPKETEIFGHKAYKNAQDIPSTPDLGILIVPTKLVCELLESFGQKGIGHALIITAGFKETGMDGKKLETHILSIARQYGMRFLGPNCLGVINMHLPFNATVAPAPVNKGSLSLASQSGTYVAQSLLYLYKRGIALNKAISVGNEADIDLVDCLEYYLDDDTTRAIGLYIETIRRPQEFLDIAREITQQKPIIAQYVGGTDAGARSCSSHTGAMAGPNHVYQGLFNQAGVIRAHSIEEVYACGHALATQPPLKGKRIAILTNSGGPGTSMANTLDLYGLQVPPLSTRIQNRIKSYLPGHASAKKSSGPHISYRHDTHNKNIARHTTGFR</sequence>
<dbReference type="InterPro" id="IPR051538">
    <property type="entry name" value="Acyl-CoA_Synth/Transferase"/>
</dbReference>
<proteinExistence type="predicted"/>
<dbReference type="Proteomes" id="UP000189670">
    <property type="component" value="Unassembled WGS sequence"/>
</dbReference>
<reference evidence="7" key="1">
    <citation type="submission" date="2012-11" db="EMBL/GenBank/DDBJ databases">
        <authorList>
            <person name="Lucero-Rivera Y.E."/>
            <person name="Tovar-Ramirez D."/>
        </authorList>
    </citation>
    <scope>NUCLEOTIDE SEQUENCE [LARGE SCALE GENOMIC DNA]</scope>
    <source>
        <strain evidence="7">Araruama</strain>
    </source>
</reference>
<dbReference type="InterPro" id="IPR036291">
    <property type="entry name" value="NAD(P)-bd_dom_sf"/>
</dbReference>
<dbReference type="Gene3D" id="3.40.50.261">
    <property type="entry name" value="Succinyl-CoA synthetase domains"/>
    <property type="match status" value="2"/>
</dbReference>
<dbReference type="SUPFAM" id="SSF51735">
    <property type="entry name" value="NAD(P)-binding Rossmann-fold domains"/>
    <property type="match status" value="1"/>
</dbReference>
<dbReference type="InterPro" id="IPR016102">
    <property type="entry name" value="Succinyl-CoA_synth-like"/>
</dbReference>
<dbReference type="InterPro" id="IPR032875">
    <property type="entry name" value="Succ_CoA_lig_flav_dom"/>
</dbReference>
<evidence type="ECO:0000256" key="1">
    <source>
        <dbReference type="ARBA" id="ARBA00022598"/>
    </source>
</evidence>
<dbReference type="InterPro" id="IPR003781">
    <property type="entry name" value="CoA-bd"/>
</dbReference>
<evidence type="ECO:0000256" key="4">
    <source>
        <dbReference type="SAM" id="MobiDB-lite"/>
    </source>
</evidence>
<evidence type="ECO:0000313" key="6">
    <source>
        <dbReference type="EMBL" id="ETR73500.1"/>
    </source>
</evidence>
<evidence type="ECO:0000259" key="5">
    <source>
        <dbReference type="SMART" id="SM00881"/>
    </source>
</evidence>
<keyword evidence="3" id="KW-0067">ATP-binding</keyword>
<keyword evidence="2" id="KW-0547">Nucleotide-binding</keyword>
<comment type="caution">
    <text evidence="6">The sequence shown here is derived from an EMBL/GenBank/DDBJ whole genome shotgun (WGS) entry which is preliminary data.</text>
</comment>
<dbReference type="PANTHER" id="PTHR43334">
    <property type="entry name" value="ACETATE--COA LIGASE [ADP-FORMING]"/>
    <property type="match status" value="1"/>
</dbReference>
<protein>
    <submittedName>
        <fullName evidence="6">CoA-binding domain protein</fullName>
    </submittedName>
</protein>
<dbReference type="AlphaFoldDB" id="A0A1V1PFC6"/>